<protein>
    <submittedName>
        <fullName evidence="1">Uncharacterized protein</fullName>
    </submittedName>
</protein>
<reference evidence="1 2" key="1">
    <citation type="submission" date="2018-06" db="EMBL/GenBank/DDBJ databases">
        <title>Comparative genomics reveals the genomic features of Rhizophagus irregularis, R. cerebriforme, R. diaphanum and Gigaspora rosea, and their symbiotic lifestyle signature.</title>
        <authorList>
            <person name="Morin E."/>
            <person name="San Clemente H."/>
            <person name="Chen E.C.H."/>
            <person name="De La Providencia I."/>
            <person name="Hainaut M."/>
            <person name="Kuo A."/>
            <person name="Kohler A."/>
            <person name="Murat C."/>
            <person name="Tang N."/>
            <person name="Roy S."/>
            <person name="Loubradou J."/>
            <person name="Henrissat B."/>
            <person name="Grigoriev I.V."/>
            <person name="Corradi N."/>
            <person name="Roux C."/>
            <person name="Martin F.M."/>
        </authorList>
    </citation>
    <scope>NUCLEOTIDE SEQUENCE [LARGE SCALE GENOMIC DNA]</scope>
    <source>
        <strain evidence="1 2">DAOM 227022</strain>
    </source>
</reference>
<proteinExistence type="predicted"/>
<evidence type="ECO:0000313" key="2">
    <source>
        <dbReference type="Proteomes" id="UP000265703"/>
    </source>
</evidence>
<dbReference type="EMBL" id="QKYT01000426">
    <property type="protein sequence ID" value="RIA85443.1"/>
    <property type="molecule type" value="Genomic_DNA"/>
</dbReference>
<organism evidence="1 2">
    <name type="scientific">Glomus cerebriforme</name>
    <dbReference type="NCBI Taxonomy" id="658196"/>
    <lineage>
        <taxon>Eukaryota</taxon>
        <taxon>Fungi</taxon>
        <taxon>Fungi incertae sedis</taxon>
        <taxon>Mucoromycota</taxon>
        <taxon>Glomeromycotina</taxon>
        <taxon>Glomeromycetes</taxon>
        <taxon>Glomerales</taxon>
        <taxon>Glomeraceae</taxon>
        <taxon>Glomus</taxon>
    </lineage>
</organism>
<dbReference type="Proteomes" id="UP000265703">
    <property type="component" value="Unassembled WGS sequence"/>
</dbReference>
<accession>A0A397SGY1</accession>
<keyword evidence="2" id="KW-1185">Reference proteome</keyword>
<gene>
    <name evidence="1" type="ORF">C1645_741570</name>
</gene>
<dbReference type="OrthoDB" id="2304422at2759"/>
<dbReference type="SUPFAM" id="SSF57850">
    <property type="entry name" value="RING/U-box"/>
    <property type="match status" value="1"/>
</dbReference>
<comment type="caution">
    <text evidence="1">The sequence shown here is derived from an EMBL/GenBank/DDBJ whole genome shotgun (WGS) entry which is preliminary data.</text>
</comment>
<name>A0A397SGY1_9GLOM</name>
<sequence>MAIFFLTMRVISEQVMESSANTEVKNLITAEDINMKEDPPRSLVLNICDDMIHRTCVKTMYKDGTLLCSCGMADNSDPLLPFQYSIVDYGGREKSSILESERPFLVNLRNLGYNILKGLEDKTVRDIDFPLCSKCDNDILMSPFKVFSYLTCRHIFHRLCIKKKLFLGIPSTCLAPGHGKNVDILDQADVFGIISNLVCKKSF</sequence>
<evidence type="ECO:0000313" key="1">
    <source>
        <dbReference type="EMBL" id="RIA85443.1"/>
    </source>
</evidence>
<dbReference type="AlphaFoldDB" id="A0A397SGY1"/>